<dbReference type="EMBL" id="CP043026">
    <property type="protein sequence ID" value="QEH61649.1"/>
    <property type="molecule type" value="Genomic_DNA"/>
</dbReference>
<reference evidence="9 10" key="1">
    <citation type="submission" date="2019-08" db="EMBL/GenBank/DDBJ databases">
        <title>Complete genome sequence of Spiroplasma chinense CCH (DSM 19755).</title>
        <authorList>
            <person name="Shen H.-Y."/>
            <person name="Lin Y.-C."/>
            <person name="Chou L."/>
            <person name="Kuo C.-H."/>
        </authorList>
    </citation>
    <scope>NUCLEOTIDE SEQUENCE [LARGE SCALE GENOMIC DNA]</scope>
    <source>
        <strain evidence="9 10">CCH</strain>
    </source>
</reference>
<proteinExistence type="inferred from homology"/>
<keyword evidence="6" id="KW-0676">Redox-active center</keyword>
<evidence type="ECO:0000256" key="6">
    <source>
        <dbReference type="ARBA" id="ARBA00023284"/>
    </source>
</evidence>
<comment type="similarity">
    <text evidence="2">Belongs to the class-III pyridine nucleotide-disulfide oxidoreductase family.</text>
</comment>
<evidence type="ECO:0000313" key="10">
    <source>
        <dbReference type="Proteomes" id="UP000323144"/>
    </source>
</evidence>
<gene>
    <name evidence="9" type="primary">nox</name>
    <name evidence="9" type="ORF">SCHIN_v1c04520</name>
</gene>
<dbReference type="InterPro" id="IPR023753">
    <property type="entry name" value="FAD/NAD-binding_dom"/>
</dbReference>
<dbReference type="PRINTS" id="PR00368">
    <property type="entry name" value="FADPNR"/>
</dbReference>
<dbReference type="SUPFAM" id="SSF55424">
    <property type="entry name" value="FAD/NAD-linked reductases, dimerisation (C-terminal) domain"/>
    <property type="match status" value="1"/>
</dbReference>
<dbReference type="GO" id="GO:0016491">
    <property type="term" value="F:oxidoreductase activity"/>
    <property type="evidence" value="ECO:0007669"/>
    <property type="project" value="UniProtKB-KW"/>
</dbReference>
<dbReference type="Pfam" id="PF07992">
    <property type="entry name" value="Pyr_redox_2"/>
    <property type="match status" value="1"/>
</dbReference>
<dbReference type="RefSeq" id="WP_166508040.1">
    <property type="nucleotide sequence ID" value="NZ_CP043026.1"/>
</dbReference>
<dbReference type="KEGG" id="schi:SCHIN_v1c04520"/>
<evidence type="ECO:0000256" key="2">
    <source>
        <dbReference type="ARBA" id="ARBA00009130"/>
    </source>
</evidence>
<dbReference type="InterPro" id="IPR036188">
    <property type="entry name" value="FAD/NAD-bd_sf"/>
</dbReference>
<dbReference type="PANTHER" id="PTHR43429:SF1">
    <property type="entry name" value="NAD(P)H SULFUR OXIDOREDUCTASE (COA-DEPENDENT)"/>
    <property type="match status" value="1"/>
</dbReference>
<keyword evidence="3" id="KW-0285">Flavoprotein</keyword>
<evidence type="ECO:0000256" key="3">
    <source>
        <dbReference type="ARBA" id="ARBA00022630"/>
    </source>
</evidence>
<evidence type="ECO:0000259" key="7">
    <source>
        <dbReference type="Pfam" id="PF02852"/>
    </source>
</evidence>
<evidence type="ECO:0000259" key="8">
    <source>
        <dbReference type="Pfam" id="PF07992"/>
    </source>
</evidence>
<feature type="domain" description="Pyridine nucleotide-disulphide oxidoreductase dimerisation" evidence="7">
    <location>
        <begin position="326"/>
        <end position="427"/>
    </location>
</feature>
<protein>
    <submittedName>
        <fullName evidence="9">NADH oxidase</fullName>
    </submittedName>
</protein>
<keyword evidence="10" id="KW-1185">Reference proteome</keyword>
<dbReference type="InterPro" id="IPR004099">
    <property type="entry name" value="Pyr_nucl-diS_OxRdtase_dimer"/>
</dbReference>
<evidence type="ECO:0000256" key="1">
    <source>
        <dbReference type="ARBA" id="ARBA00001974"/>
    </source>
</evidence>
<dbReference type="NCBIfam" id="NF007123">
    <property type="entry name" value="PRK09564.1"/>
    <property type="match status" value="1"/>
</dbReference>
<evidence type="ECO:0000313" key="9">
    <source>
        <dbReference type="EMBL" id="QEH61649.1"/>
    </source>
</evidence>
<dbReference type="PANTHER" id="PTHR43429">
    <property type="entry name" value="PYRIDINE NUCLEOTIDE-DISULFIDE OXIDOREDUCTASE DOMAIN-CONTAINING"/>
    <property type="match status" value="1"/>
</dbReference>
<evidence type="ECO:0000256" key="4">
    <source>
        <dbReference type="ARBA" id="ARBA00022827"/>
    </source>
</evidence>
<dbReference type="InterPro" id="IPR016156">
    <property type="entry name" value="FAD/NAD-linked_Rdtase_dimer_sf"/>
</dbReference>
<dbReference type="AlphaFoldDB" id="A0A5B9Y4N7"/>
<keyword evidence="4" id="KW-0274">FAD</keyword>
<name>A0A5B9Y4N7_9MOLU</name>
<feature type="domain" description="FAD/NAD(P)-binding" evidence="8">
    <location>
        <begin position="2"/>
        <end position="283"/>
    </location>
</feature>
<sequence>MKTIIIGGSATGMGVAARLKRNDPENEIIVYQNKSYVSLGACGLPYFVADNFQDETKLLARSIEDFEKSGVKIVSNTFVSSVDFDNKKIYFEGGEDSYDELVIATGAKPIKPAIEGIDFENIFTLTSLEDGVNLKKYASRTDVKKIAIIGAGFIGLETAEALKDLNKEVCIIEMKDHVSSKVFDEQISNLIEDNLSRNKIELLLNKQVVKFEGNEGKAKSVFLSDGTSIEVDAVVLAVGFMPNTTMFKETNLNLAKNGAIIVDKKGKTNIESVYSGGDCATSKDYITGEDIYSPLATVASKFARVIADNIAGKEAEFAGSVKSAIVRVFDNEAARTGLTESEAVEAGLSIKTAYIVDKDQTGYVPGQSDLHLKLIMDVKSNQLIGAQMFGANKSTLRINAIAALIWAKMPVDSIMEQIDLVYAPPFARTTDILHIALSKLLK</sequence>
<dbReference type="Pfam" id="PF02852">
    <property type="entry name" value="Pyr_redox_dim"/>
    <property type="match status" value="1"/>
</dbReference>
<dbReference type="SUPFAM" id="SSF51905">
    <property type="entry name" value="FAD/NAD(P)-binding domain"/>
    <property type="match status" value="1"/>
</dbReference>
<comment type="cofactor">
    <cofactor evidence="1">
        <name>FAD</name>
        <dbReference type="ChEBI" id="CHEBI:57692"/>
    </cofactor>
</comment>
<dbReference type="InterPro" id="IPR050260">
    <property type="entry name" value="FAD-bd_OxRdtase"/>
</dbReference>
<accession>A0A5B9Y4N7</accession>
<dbReference type="Proteomes" id="UP000323144">
    <property type="component" value="Chromosome"/>
</dbReference>
<evidence type="ECO:0000256" key="5">
    <source>
        <dbReference type="ARBA" id="ARBA00023002"/>
    </source>
</evidence>
<dbReference type="PRINTS" id="PR00411">
    <property type="entry name" value="PNDRDTASEI"/>
</dbReference>
<keyword evidence="5" id="KW-0560">Oxidoreductase</keyword>
<organism evidence="9 10">
    <name type="scientific">Spiroplasma chinense</name>
    <dbReference type="NCBI Taxonomy" id="216932"/>
    <lineage>
        <taxon>Bacteria</taxon>
        <taxon>Bacillati</taxon>
        <taxon>Mycoplasmatota</taxon>
        <taxon>Mollicutes</taxon>
        <taxon>Entomoplasmatales</taxon>
        <taxon>Spiroplasmataceae</taxon>
        <taxon>Spiroplasma</taxon>
    </lineage>
</organism>
<dbReference type="Gene3D" id="3.50.50.60">
    <property type="entry name" value="FAD/NAD(P)-binding domain"/>
    <property type="match status" value="2"/>
</dbReference>